<evidence type="ECO:0008006" key="3">
    <source>
        <dbReference type="Google" id="ProtNLM"/>
    </source>
</evidence>
<protein>
    <recommendedName>
        <fullName evidence="3">MIR domain-containing protein</fullName>
    </recommendedName>
</protein>
<sequence length="154" mass="17935">MVFVGSTEPVPNSLWKIKFDKELATYPDTPINLQHIKSEMFLGLSFNRNTHYPHNYYYLRSPCTKYTEVSCNGNDKDWIFRHSKFENYDGSLKSNDTINLSIKKTKVINDKEEFLSSHDIHCSIGNYTFQEVVCLSDRLGRNEEWCIELIHGGS</sequence>
<dbReference type="AlphaFoldDB" id="A0A915Z098"/>
<gene>
    <name evidence="1" type="ORF">CHRIB12_LOCUS6137</name>
</gene>
<evidence type="ECO:0000313" key="1">
    <source>
        <dbReference type="EMBL" id="CAB5355632.1"/>
    </source>
</evidence>
<evidence type="ECO:0000313" key="2">
    <source>
        <dbReference type="Proteomes" id="UP000684084"/>
    </source>
</evidence>
<organism evidence="1 2">
    <name type="scientific">Rhizophagus irregularis</name>
    <dbReference type="NCBI Taxonomy" id="588596"/>
    <lineage>
        <taxon>Eukaryota</taxon>
        <taxon>Fungi</taxon>
        <taxon>Fungi incertae sedis</taxon>
        <taxon>Mucoromycota</taxon>
        <taxon>Glomeromycotina</taxon>
        <taxon>Glomeromycetes</taxon>
        <taxon>Glomerales</taxon>
        <taxon>Glomeraceae</taxon>
        <taxon>Rhizophagus</taxon>
    </lineage>
</organism>
<reference evidence="1" key="1">
    <citation type="submission" date="2020-05" db="EMBL/GenBank/DDBJ databases">
        <authorList>
            <person name="Rincon C."/>
            <person name="Sanders R I."/>
            <person name="Robbins C."/>
            <person name="Chaturvedi A."/>
        </authorList>
    </citation>
    <scope>NUCLEOTIDE SEQUENCE</scope>
    <source>
        <strain evidence="1">CHB12</strain>
    </source>
</reference>
<proteinExistence type="predicted"/>
<name>A0A915Z098_9GLOM</name>
<accession>A0A915Z098</accession>
<dbReference type="OrthoDB" id="2304951at2759"/>
<dbReference type="EMBL" id="CAGKOT010000010">
    <property type="protein sequence ID" value="CAB5355632.1"/>
    <property type="molecule type" value="Genomic_DNA"/>
</dbReference>
<dbReference type="Proteomes" id="UP000684084">
    <property type="component" value="Unassembled WGS sequence"/>
</dbReference>
<comment type="caution">
    <text evidence="1">The sequence shown here is derived from an EMBL/GenBank/DDBJ whole genome shotgun (WGS) entry which is preliminary data.</text>
</comment>
<dbReference type="VEuPathDB" id="FungiDB:RhiirFUN_012057"/>